<dbReference type="InterPro" id="IPR007021">
    <property type="entry name" value="DUF659"/>
</dbReference>
<dbReference type="PANTHER" id="PTHR46481">
    <property type="entry name" value="ZINC FINGER BED DOMAIN-CONTAINING PROTEIN 4"/>
    <property type="match status" value="1"/>
</dbReference>
<reference evidence="9" key="2">
    <citation type="journal article" date="2022" name="Microbiol. Resour. Announc.">
        <title>Whole-Genome Sequence of Entomortierella parvispora E1425, a Mucoromycotan Fungus Associated with Burkholderiaceae-Related Endosymbiotic Bacteria.</title>
        <authorList>
            <person name="Herlambang A."/>
            <person name="Guo Y."/>
            <person name="Takashima Y."/>
            <person name="Narisawa K."/>
            <person name="Ohta H."/>
            <person name="Nishizawa T."/>
        </authorList>
    </citation>
    <scope>NUCLEOTIDE SEQUENCE</scope>
    <source>
        <strain evidence="9">E1425</strain>
    </source>
</reference>
<evidence type="ECO:0000256" key="5">
    <source>
        <dbReference type="ARBA" id="ARBA00023242"/>
    </source>
</evidence>
<evidence type="ECO:0000256" key="2">
    <source>
        <dbReference type="ARBA" id="ARBA00022723"/>
    </source>
</evidence>
<dbReference type="Pfam" id="PF04937">
    <property type="entry name" value="DUF659"/>
    <property type="match status" value="1"/>
</dbReference>
<proteinExistence type="predicted"/>
<sequence length="939" mass="105206">MSVEAYDPFADEYVEEANSDLAEEFLSDDGESSTTSDSEDSESENEDNEEENIRIAMLTESSLPNHLRINEHDLEAMSICASTKDGDAMSISTRASRAKRPKDAETEDVGEDDFPASVPPIHTPVFPRKRSVATSLVSASTSAPPPFVRANSAPEPELVYPAPSKYVLERRARIQQPIDNVSEEQNMENEDTLSLRSLPQLMDQRMDRISRLRIKVRESHPATEEWYKAYESYEIGTIPPSELCENAPETQKVLARVPIKKSTNKTGILMHFFTLVRLEGYDAAVGPGKAKFLKHRCVVAKSGESGEAEEICGAEYSTGGNTGKIGHMNKEHNDLWLALSEFRKYQEMVRGEEVLQAVGETAPLGARYEVVRQEQIASNMRKPTERDILDFHDNLLSLVTEAGAPFSQLAHPSMKKLCRDLNAHFTIPTIPTLQKRLKATTQSAKTFIKSFLTSQLDKVSLTLDGWSSRDRRKFLGITCHFFSRSSGMVSFIIGMERIHGRQTAINIMDALDRVVRDWGLHNRVSGITTDQGANVKLAMTLYKNQVAPIAWIPCASHKIQLCINNALKRQSSVFAIFQKCKDISAVFAESSAATDILNSQQKRHFDGKQWNLLTFNKTRWNSWFTMSARVHKLLPAITASLCDLESGTRDLKMKANELREVMLCDDEAVALGEMLALLQPAADFTHWAGHASKPTLSHVYARAYSILPAVESFTTPQARALHRSLDYQIKESWPLTNVPDAILLAIYFNPACASSKFLMDTEIDGKSLLNRAKELAGNLVVEHLTRRHKEAEEIDPDPFLDETMGLILRANSQGYAFLALNVYGAFCSSEAYTKKFMDCPQDFWLQHRSNESLMSLCSIALSYLCIQATSSDSERAFSQAGLILDKKRASMADHNFQAVLFARSFAKAIPEITKIHAVDEAVKLDARRNMNPTFHYHRQ</sequence>
<reference evidence="9" key="1">
    <citation type="submission" date="2021-11" db="EMBL/GenBank/DDBJ databases">
        <authorList>
            <person name="Herlambang A."/>
            <person name="Guo Y."/>
            <person name="Takashima Y."/>
            <person name="Nishizawa T."/>
        </authorList>
    </citation>
    <scope>NUCLEOTIDE SEQUENCE</scope>
    <source>
        <strain evidence="9">E1425</strain>
    </source>
</reference>
<comment type="subcellular location">
    <subcellularLocation>
        <location evidence="1">Nucleus</location>
    </subcellularLocation>
</comment>
<feature type="domain" description="DUF659" evidence="7">
    <location>
        <begin position="433"/>
        <end position="580"/>
    </location>
</feature>
<dbReference type="EMBL" id="BQFW01000015">
    <property type="protein sequence ID" value="GJJ78329.1"/>
    <property type="molecule type" value="Genomic_DNA"/>
</dbReference>
<dbReference type="AlphaFoldDB" id="A0A9P3HKD0"/>
<evidence type="ECO:0008006" key="11">
    <source>
        <dbReference type="Google" id="ProtNLM"/>
    </source>
</evidence>
<dbReference type="GO" id="GO:0008270">
    <property type="term" value="F:zinc ion binding"/>
    <property type="evidence" value="ECO:0007669"/>
    <property type="project" value="UniProtKB-KW"/>
</dbReference>
<dbReference type="InterPro" id="IPR008906">
    <property type="entry name" value="HATC_C_dom"/>
</dbReference>
<feature type="domain" description="HAT C-terminal dimerisation" evidence="8">
    <location>
        <begin position="851"/>
        <end position="904"/>
    </location>
</feature>
<feature type="compositionally biased region" description="Acidic residues" evidence="6">
    <location>
        <begin position="20"/>
        <end position="50"/>
    </location>
</feature>
<dbReference type="GO" id="GO:0046983">
    <property type="term" value="F:protein dimerization activity"/>
    <property type="evidence" value="ECO:0007669"/>
    <property type="project" value="InterPro"/>
</dbReference>
<dbReference type="Proteomes" id="UP000827284">
    <property type="component" value="Unassembled WGS sequence"/>
</dbReference>
<evidence type="ECO:0000313" key="10">
    <source>
        <dbReference type="Proteomes" id="UP000827284"/>
    </source>
</evidence>
<evidence type="ECO:0000313" key="9">
    <source>
        <dbReference type="EMBL" id="GJJ78329.1"/>
    </source>
</evidence>
<dbReference type="SUPFAM" id="SSF53098">
    <property type="entry name" value="Ribonuclease H-like"/>
    <property type="match status" value="1"/>
</dbReference>
<feature type="compositionally biased region" description="Acidic residues" evidence="6">
    <location>
        <begin position="105"/>
        <end position="114"/>
    </location>
</feature>
<evidence type="ECO:0000256" key="4">
    <source>
        <dbReference type="ARBA" id="ARBA00022833"/>
    </source>
</evidence>
<dbReference type="InterPro" id="IPR012337">
    <property type="entry name" value="RNaseH-like_sf"/>
</dbReference>
<dbReference type="OrthoDB" id="2444498at2759"/>
<comment type="caution">
    <text evidence="9">The sequence shown here is derived from an EMBL/GenBank/DDBJ whole genome shotgun (WGS) entry which is preliminary data.</text>
</comment>
<keyword evidence="5" id="KW-0539">Nucleus</keyword>
<feature type="region of interest" description="Disordered" evidence="6">
    <location>
        <begin position="90"/>
        <end position="122"/>
    </location>
</feature>
<dbReference type="GO" id="GO:0005634">
    <property type="term" value="C:nucleus"/>
    <property type="evidence" value="ECO:0007669"/>
    <property type="project" value="UniProtKB-SubCell"/>
</dbReference>
<dbReference type="Pfam" id="PF05699">
    <property type="entry name" value="Dimer_Tnp_hAT"/>
    <property type="match status" value="1"/>
</dbReference>
<dbReference type="PANTHER" id="PTHR46481:SF10">
    <property type="entry name" value="ZINC FINGER BED DOMAIN-CONTAINING PROTEIN 39"/>
    <property type="match status" value="1"/>
</dbReference>
<keyword evidence="3" id="KW-0863">Zinc-finger</keyword>
<evidence type="ECO:0000259" key="8">
    <source>
        <dbReference type="Pfam" id="PF05699"/>
    </source>
</evidence>
<keyword evidence="4" id="KW-0862">Zinc</keyword>
<protein>
    <recommendedName>
        <fullName evidence="11">DUF659 domain-containing protein</fullName>
    </recommendedName>
</protein>
<evidence type="ECO:0000259" key="7">
    <source>
        <dbReference type="Pfam" id="PF04937"/>
    </source>
</evidence>
<dbReference type="InterPro" id="IPR052035">
    <property type="entry name" value="ZnF_BED_domain_contain"/>
</dbReference>
<evidence type="ECO:0000256" key="3">
    <source>
        <dbReference type="ARBA" id="ARBA00022771"/>
    </source>
</evidence>
<keyword evidence="2" id="KW-0479">Metal-binding</keyword>
<keyword evidence="10" id="KW-1185">Reference proteome</keyword>
<accession>A0A9P3HKD0</accession>
<evidence type="ECO:0000256" key="6">
    <source>
        <dbReference type="SAM" id="MobiDB-lite"/>
    </source>
</evidence>
<gene>
    <name evidence="9" type="ORF">EMPS_10688</name>
</gene>
<name>A0A9P3HKD0_9FUNG</name>
<evidence type="ECO:0000256" key="1">
    <source>
        <dbReference type="ARBA" id="ARBA00004123"/>
    </source>
</evidence>
<feature type="region of interest" description="Disordered" evidence="6">
    <location>
        <begin position="20"/>
        <end position="52"/>
    </location>
</feature>
<organism evidence="9 10">
    <name type="scientific">Entomortierella parvispora</name>
    <dbReference type="NCBI Taxonomy" id="205924"/>
    <lineage>
        <taxon>Eukaryota</taxon>
        <taxon>Fungi</taxon>
        <taxon>Fungi incertae sedis</taxon>
        <taxon>Mucoromycota</taxon>
        <taxon>Mortierellomycotina</taxon>
        <taxon>Mortierellomycetes</taxon>
        <taxon>Mortierellales</taxon>
        <taxon>Mortierellaceae</taxon>
        <taxon>Entomortierella</taxon>
    </lineage>
</organism>